<feature type="compositionally biased region" description="Basic and acidic residues" evidence="4">
    <location>
        <begin position="561"/>
        <end position="577"/>
    </location>
</feature>
<evidence type="ECO:0000313" key="6">
    <source>
        <dbReference type="EMBL" id="OAY48389.1"/>
    </source>
</evidence>
<comment type="caution">
    <text evidence="6">The sequence shown here is derived from an EMBL/GenBank/DDBJ whole genome shotgun (WGS) entry which is preliminary data.</text>
</comment>
<protein>
    <recommendedName>
        <fullName evidence="5">Timeless N-terminal domain-containing protein</fullName>
    </recommendedName>
</protein>
<gene>
    <name evidence="6" type="ORF">MANES_06G155000v8</name>
</gene>
<reference evidence="7" key="1">
    <citation type="journal article" date="2016" name="Nat. Biotechnol.">
        <title>Sequencing wild and cultivated cassava and related species reveals extensive interspecific hybridization and genetic diversity.</title>
        <authorList>
            <person name="Bredeson J.V."/>
            <person name="Lyons J.B."/>
            <person name="Prochnik S.E."/>
            <person name="Wu G.A."/>
            <person name="Ha C.M."/>
            <person name="Edsinger-Gonzales E."/>
            <person name="Grimwood J."/>
            <person name="Schmutz J."/>
            <person name="Rabbi I.Y."/>
            <person name="Egesi C."/>
            <person name="Nauluvula P."/>
            <person name="Lebot V."/>
            <person name="Ndunguru J."/>
            <person name="Mkamilo G."/>
            <person name="Bart R.S."/>
            <person name="Setter T.L."/>
            <person name="Gleadow R.M."/>
            <person name="Kulakow P."/>
            <person name="Ferguson M.E."/>
            <person name="Rounsley S."/>
            <person name="Rokhsar D.S."/>
        </authorList>
    </citation>
    <scope>NUCLEOTIDE SEQUENCE [LARGE SCALE GENOMIC DNA]</scope>
    <source>
        <strain evidence="7">cv. AM560-2</strain>
    </source>
</reference>
<proteinExistence type="predicted"/>
<evidence type="ECO:0000313" key="7">
    <source>
        <dbReference type="Proteomes" id="UP000091857"/>
    </source>
</evidence>
<accession>A0A2C9VR47</accession>
<name>A0A2C9VR47_MANES</name>
<dbReference type="STRING" id="3983.A0A2C9VR47"/>
<evidence type="ECO:0000256" key="4">
    <source>
        <dbReference type="SAM" id="MobiDB-lite"/>
    </source>
</evidence>
<sequence length="1272" mass="144892">MEDLSLVCAGLGVAEEEETGNRIGYSKGDNCLDNLRDLLRFLRRDDPQTREVFKEVCKWKIVSKDLIPIIQFCRDERNLVLNAVKVLVFLTMPIEPSSVDIPQQIEYLWDLKSAITSSDTVGVIVSLLEGPLENLECESFTEDDWKLVQLVLTLFRNVLAIQDISLPQKVGGSACHLLSLRDRFLELLFRENVMDLILIITQHVRVSHGYLRQDNLLLLEIFHYIFLGQEPELIAKAHQNDFQVSGDTKASLDSLKSIMEEEEEKRKLSRNVARHSQFSGTFTRLTMDGSKAVCKGNPRSASQNILPKPHKIQRSSTKKIVWDYGRFPSMKDNILVLLHDFLNQFLSGGYNVLMQTICEDIEKEHHAIQKSDIVVFFQVAQFVTSFQYHKFLTYEPNMERDNSHSLSNELADSTIFKGDICGPIAATMSESMFLIVISRWRNAFDGLKETNDYKFLSAAGSLMKIMIRILDLVLKLLPEDSREPQTARILLYKLFYDQTDLGMTQFLLGLIKSFNIHKQSKSDLADLVETIHVIVRLMENLQSRGTLRVSKKSRKVRKKKVLSDKMETKNEMSRDEVTNQDLNLSSNTEEPADLSTLQEKSQGNVTSDNQENICNAIQVDKPEIVSPEMANLPPVGNRKSDHKDYNLSCSSDDSSGDELPAANYEVDFKVSTFVSAFANHNIIQNLCWLLRFYKSNSISTNHYIICMLQKITDDLDLSPMLYQLSLLTTFYDILDEQKTRPCKEYANIVNFLASFIRRMLRKMKSQPLLFVEVLFWKSRKECHYINAEYLLHELGHIRKETSSWGVFEKGEIGSSQAKGWVPRNIADALGEDEADVVISHEPYQKLKENFGEVRRDISPNSKSSDDGKGNSEYAENTMEHETEGISKRKRRFVLTDELEMQIRDLYEKFKDDGNCSRLIAESLDPTCHISPAQVFNKLKQLGLKVASKRRMRGVDKTSSISNQPGEKGRTTEKESDLRNSIDFEGTMPRQALATRKRVRAFDKDQEEMIRALFEQFKEHKRCSYMIANAMPAGNSFTAAQISQKLKQLGLRLPQQERSEAKLHLIDDEPSSLSTGGHDSDDETLLSLRRNRSRNKDGGRFLNESSTRNREKFSDDSDDEFLSSILKHKSKDGDRLFGEAQSTEAGLPDDEILASALNKTRKPKAKRRKLTTTSVERKVTDENLGDGDSKDVAQRDEEGIHEDDALNINQKDASEPEAIGSVSRSPVVSVVNDKDDLADRQMDDDDHADSGSSIKTAQLRRKLRMVVDFDDDD</sequence>
<dbReference type="EMBL" id="CM004392">
    <property type="protein sequence ID" value="OAY48389.1"/>
    <property type="molecule type" value="Genomic_DNA"/>
</dbReference>
<feature type="compositionally biased region" description="Basic residues" evidence="4">
    <location>
        <begin position="1158"/>
        <end position="1169"/>
    </location>
</feature>
<dbReference type="GO" id="GO:0003677">
    <property type="term" value="F:DNA binding"/>
    <property type="evidence" value="ECO:0000318"/>
    <property type="project" value="GO_Central"/>
</dbReference>
<feature type="region of interest" description="Disordered" evidence="4">
    <location>
        <begin position="949"/>
        <end position="976"/>
    </location>
</feature>
<dbReference type="InterPro" id="IPR006906">
    <property type="entry name" value="Timeless_N"/>
</dbReference>
<evidence type="ECO:0000256" key="3">
    <source>
        <dbReference type="ARBA" id="ARBA00023306"/>
    </source>
</evidence>
<dbReference type="GO" id="GO:0006281">
    <property type="term" value="P:DNA repair"/>
    <property type="evidence" value="ECO:0000318"/>
    <property type="project" value="GO_Central"/>
</dbReference>
<dbReference type="GO" id="GO:0043111">
    <property type="term" value="P:replication fork arrest"/>
    <property type="evidence" value="ECO:0000318"/>
    <property type="project" value="GO_Central"/>
</dbReference>
<evidence type="ECO:0000256" key="1">
    <source>
        <dbReference type="ARBA" id="ARBA00004123"/>
    </source>
</evidence>
<evidence type="ECO:0000259" key="5">
    <source>
        <dbReference type="Pfam" id="PF04821"/>
    </source>
</evidence>
<keyword evidence="2" id="KW-0539">Nucleus</keyword>
<dbReference type="AlphaFoldDB" id="A0A2C9VR47"/>
<keyword evidence="3" id="KW-0131">Cell cycle</keyword>
<keyword evidence="7" id="KW-1185">Reference proteome</keyword>
<feature type="compositionally biased region" description="Basic and acidic residues" evidence="4">
    <location>
        <begin position="877"/>
        <end position="886"/>
    </location>
</feature>
<dbReference type="Gramene" id="Manes.06G155000.1.v8.1">
    <property type="protein sequence ID" value="Manes.06G155000.1.v8.1.CDS"/>
    <property type="gene ID" value="Manes.06G155000.v8.1"/>
</dbReference>
<dbReference type="PANTHER" id="PTHR22940">
    <property type="entry name" value="TIMEOUT/TIMELESS-2"/>
    <property type="match status" value="1"/>
</dbReference>
<feature type="compositionally biased region" description="Low complexity" evidence="4">
    <location>
        <begin position="1220"/>
        <end position="1230"/>
    </location>
</feature>
<dbReference type="Proteomes" id="UP000091857">
    <property type="component" value="Chromosome 6"/>
</dbReference>
<feature type="region of interest" description="Disordered" evidence="4">
    <location>
        <begin position="854"/>
        <end position="886"/>
    </location>
</feature>
<feature type="region of interest" description="Disordered" evidence="4">
    <location>
        <begin position="1064"/>
        <end position="1118"/>
    </location>
</feature>
<comment type="subcellular location">
    <subcellularLocation>
        <location evidence="1">Nucleus</location>
    </subcellularLocation>
</comment>
<feature type="region of interest" description="Disordered" evidence="4">
    <location>
        <begin position="1157"/>
        <end position="1255"/>
    </location>
</feature>
<dbReference type="PANTHER" id="PTHR22940:SF4">
    <property type="entry name" value="PROTEIN TIMELESS HOMOLOG"/>
    <property type="match status" value="1"/>
</dbReference>
<evidence type="ECO:0000256" key="2">
    <source>
        <dbReference type="ARBA" id="ARBA00023242"/>
    </source>
</evidence>
<feature type="compositionally biased region" description="Basic and acidic residues" evidence="4">
    <location>
        <begin position="854"/>
        <end position="869"/>
    </location>
</feature>
<feature type="domain" description="Timeless N-terminal" evidence="5">
    <location>
        <begin position="25"/>
        <end position="283"/>
    </location>
</feature>
<feature type="compositionally biased region" description="Basic and acidic residues" evidence="4">
    <location>
        <begin position="1174"/>
        <end position="1203"/>
    </location>
</feature>
<dbReference type="InterPro" id="IPR044998">
    <property type="entry name" value="Timeless"/>
</dbReference>
<feature type="region of interest" description="Disordered" evidence="4">
    <location>
        <begin position="552"/>
        <end position="610"/>
    </location>
</feature>
<feature type="compositionally biased region" description="Polar residues" evidence="4">
    <location>
        <begin position="579"/>
        <end position="610"/>
    </location>
</feature>
<feature type="compositionally biased region" description="Basic and acidic residues" evidence="4">
    <location>
        <begin position="966"/>
        <end position="976"/>
    </location>
</feature>
<dbReference type="GO" id="GO:0031298">
    <property type="term" value="C:replication fork protection complex"/>
    <property type="evidence" value="ECO:0000318"/>
    <property type="project" value="GO_Central"/>
</dbReference>
<dbReference type="Pfam" id="PF04821">
    <property type="entry name" value="TIMELESS"/>
    <property type="match status" value="1"/>
</dbReference>
<organism evidence="6 7">
    <name type="scientific">Manihot esculenta</name>
    <name type="common">Cassava</name>
    <name type="synonym">Jatropha manihot</name>
    <dbReference type="NCBI Taxonomy" id="3983"/>
    <lineage>
        <taxon>Eukaryota</taxon>
        <taxon>Viridiplantae</taxon>
        <taxon>Streptophyta</taxon>
        <taxon>Embryophyta</taxon>
        <taxon>Tracheophyta</taxon>
        <taxon>Spermatophyta</taxon>
        <taxon>Magnoliopsida</taxon>
        <taxon>eudicotyledons</taxon>
        <taxon>Gunneridae</taxon>
        <taxon>Pentapetalae</taxon>
        <taxon>rosids</taxon>
        <taxon>fabids</taxon>
        <taxon>Malpighiales</taxon>
        <taxon>Euphorbiaceae</taxon>
        <taxon>Crotonoideae</taxon>
        <taxon>Manihoteae</taxon>
        <taxon>Manihot</taxon>
    </lineage>
</organism>
<feature type="compositionally biased region" description="Basic and acidic residues" evidence="4">
    <location>
        <begin position="1231"/>
        <end position="1240"/>
    </location>
</feature>
<dbReference type="OrthoDB" id="310853at2759"/>
<dbReference type="GO" id="GO:0000076">
    <property type="term" value="P:DNA replication checkpoint signaling"/>
    <property type="evidence" value="ECO:0000318"/>
    <property type="project" value="GO_Central"/>
</dbReference>